<evidence type="ECO:0008006" key="4">
    <source>
        <dbReference type="Google" id="ProtNLM"/>
    </source>
</evidence>
<sequence>MLYRRFTTSCRQKIKLSFLEPNINPFGQWKDPPTTPIYPPAKHPRPTPQTPQSLWTLDERRALLLYSRAIQVHRNRDPDWHFVGSRLDRSGNECKFISQYMIHSWQQHHGWSSMQMKSIDGGVSADQLLGDIDKLNYNQHTRMWLKRLADPPEPALVPVKPQKRRMWTDEEDQQLLDECPLGLGDIAKGMKEFSQHSRRTIVAIRQRIQLLQKRHVQDKSPLSEDEQKIIAEAAENVYPEQLRWKHVRGKLSGRSLFDVQAQLLK</sequence>
<dbReference type="EMBL" id="JANBUW010000297">
    <property type="protein sequence ID" value="KAJ2847547.1"/>
    <property type="molecule type" value="Genomic_DNA"/>
</dbReference>
<comment type="caution">
    <text evidence="2">The sequence shown here is derived from an EMBL/GenBank/DDBJ whole genome shotgun (WGS) entry which is preliminary data.</text>
</comment>
<accession>A0A9W8IDC6</accession>
<gene>
    <name evidence="2" type="ORF">IWW36_003803</name>
</gene>
<evidence type="ECO:0000256" key="1">
    <source>
        <dbReference type="SAM" id="MobiDB-lite"/>
    </source>
</evidence>
<organism evidence="2 3">
    <name type="scientific">Coemansia brasiliensis</name>
    <dbReference type="NCBI Taxonomy" id="2650707"/>
    <lineage>
        <taxon>Eukaryota</taxon>
        <taxon>Fungi</taxon>
        <taxon>Fungi incertae sedis</taxon>
        <taxon>Zoopagomycota</taxon>
        <taxon>Kickxellomycotina</taxon>
        <taxon>Kickxellomycetes</taxon>
        <taxon>Kickxellales</taxon>
        <taxon>Kickxellaceae</taxon>
        <taxon>Coemansia</taxon>
    </lineage>
</organism>
<dbReference type="AlphaFoldDB" id="A0A9W8IDC6"/>
<feature type="region of interest" description="Disordered" evidence="1">
    <location>
        <begin position="30"/>
        <end position="52"/>
    </location>
</feature>
<evidence type="ECO:0000313" key="3">
    <source>
        <dbReference type="Proteomes" id="UP001139887"/>
    </source>
</evidence>
<feature type="compositionally biased region" description="Pro residues" evidence="1">
    <location>
        <begin position="33"/>
        <end position="49"/>
    </location>
</feature>
<keyword evidence="3" id="KW-1185">Reference proteome</keyword>
<dbReference type="OrthoDB" id="5546718at2759"/>
<evidence type="ECO:0000313" key="2">
    <source>
        <dbReference type="EMBL" id="KAJ2847547.1"/>
    </source>
</evidence>
<dbReference type="Proteomes" id="UP001139887">
    <property type="component" value="Unassembled WGS sequence"/>
</dbReference>
<name>A0A9W8IDC6_9FUNG</name>
<reference evidence="2" key="1">
    <citation type="submission" date="2022-07" db="EMBL/GenBank/DDBJ databases">
        <title>Phylogenomic reconstructions and comparative analyses of Kickxellomycotina fungi.</title>
        <authorList>
            <person name="Reynolds N.K."/>
            <person name="Stajich J.E."/>
            <person name="Barry K."/>
            <person name="Grigoriev I.V."/>
            <person name="Crous P."/>
            <person name="Smith M.E."/>
        </authorList>
    </citation>
    <scope>NUCLEOTIDE SEQUENCE</scope>
    <source>
        <strain evidence="2">NRRL 1566</strain>
    </source>
</reference>
<protein>
    <recommendedName>
        <fullName evidence="4">Myb-like domain-containing protein</fullName>
    </recommendedName>
</protein>
<proteinExistence type="predicted"/>